<keyword evidence="2" id="KW-0472">Membrane</keyword>
<name>A0ABX7Q0U7_9BACT</name>
<evidence type="ECO:0000256" key="1">
    <source>
        <dbReference type="SAM" id="Coils"/>
    </source>
</evidence>
<dbReference type="Pfam" id="PF13807">
    <property type="entry name" value="GNVR"/>
    <property type="match status" value="1"/>
</dbReference>
<feature type="transmembrane region" description="Helical" evidence="2">
    <location>
        <begin position="424"/>
        <end position="443"/>
    </location>
</feature>
<feature type="coiled-coil region" evidence="1">
    <location>
        <begin position="174"/>
        <end position="230"/>
    </location>
</feature>
<feature type="coiled-coil region" evidence="1">
    <location>
        <begin position="320"/>
        <end position="354"/>
    </location>
</feature>
<dbReference type="Proteomes" id="UP000663651">
    <property type="component" value="Chromosome"/>
</dbReference>
<reference evidence="4 5" key="1">
    <citation type="submission" date="2021-03" db="EMBL/GenBank/DDBJ databases">
        <title>Geobacter metallireducens gen. nov. sp. nov., a microorganism capable of coupling the complete oxidation of organic compounds to the reduction of iron and other metals.</title>
        <authorList>
            <person name="Li Y."/>
        </authorList>
    </citation>
    <scope>NUCLEOTIDE SEQUENCE [LARGE SCALE GENOMIC DNA]</scope>
    <source>
        <strain evidence="4 5">Jerry-YX</strain>
    </source>
</reference>
<gene>
    <name evidence="4" type="ORF">JZM60_12830</name>
</gene>
<evidence type="ECO:0000313" key="4">
    <source>
        <dbReference type="EMBL" id="QSV45026.1"/>
    </source>
</evidence>
<proteinExistence type="predicted"/>
<feature type="transmembrane region" description="Helical" evidence="2">
    <location>
        <begin position="455"/>
        <end position="475"/>
    </location>
</feature>
<evidence type="ECO:0000313" key="5">
    <source>
        <dbReference type="Proteomes" id="UP000663651"/>
    </source>
</evidence>
<dbReference type="InterPro" id="IPR050445">
    <property type="entry name" value="Bact_polysacc_biosynth/exp"/>
</dbReference>
<feature type="transmembrane region" description="Helical" evidence="2">
    <location>
        <begin position="20"/>
        <end position="39"/>
    </location>
</feature>
<evidence type="ECO:0000256" key="2">
    <source>
        <dbReference type="SAM" id="Phobius"/>
    </source>
</evidence>
<dbReference type="RefSeq" id="WP_207162832.1">
    <property type="nucleotide sequence ID" value="NZ_CP071382.1"/>
</dbReference>
<organism evidence="4 5">
    <name type="scientific">Geobacter benzoatilyticus</name>
    <dbReference type="NCBI Taxonomy" id="2815309"/>
    <lineage>
        <taxon>Bacteria</taxon>
        <taxon>Pseudomonadati</taxon>
        <taxon>Thermodesulfobacteriota</taxon>
        <taxon>Desulfuromonadia</taxon>
        <taxon>Geobacterales</taxon>
        <taxon>Geobacteraceae</taxon>
        <taxon>Geobacter</taxon>
    </lineage>
</organism>
<keyword evidence="5" id="KW-1185">Reference proteome</keyword>
<protein>
    <submittedName>
        <fullName evidence="4">Chain-length determining protein</fullName>
    </submittedName>
</protein>
<keyword evidence="2" id="KW-1133">Transmembrane helix</keyword>
<dbReference type="PANTHER" id="PTHR32309">
    <property type="entry name" value="TYROSINE-PROTEIN KINASE"/>
    <property type="match status" value="1"/>
</dbReference>
<keyword evidence="2" id="KW-0812">Transmembrane</keyword>
<dbReference type="InterPro" id="IPR014345">
    <property type="entry name" value="XrtA_polysacc_chain"/>
</dbReference>
<evidence type="ECO:0000259" key="3">
    <source>
        <dbReference type="Pfam" id="PF13807"/>
    </source>
</evidence>
<keyword evidence="1" id="KW-0175">Coiled coil</keyword>
<feature type="domain" description="Tyrosine-protein kinase G-rich" evidence="3">
    <location>
        <begin position="337"/>
        <end position="410"/>
    </location>
</feature>
<dbReference type="PANTHER" id="PTHR32309:SF13">
    <property type="entry name" value="FERRIC ENTEROBACTIN TRANSPORT PROTEIN FEPE"/>
    <property type="match status" value="1"/>
</dbReference>
<dbReference type="EMBL" id="CP071382">
    <property type="protein sequence ID" value="QSV45026.1"/>
    <property type="molecule type" value="Genomic_DNA"/>
</dbReference>
<accession>A0ABX7Q0U7</accession>
<feature type="transmembrane region" description="Helical" evidence="2">
    <location>
        <begin position="393"/>
        <end position="412"/>
    </location>
</feature>
<sequence length="491" mass="55438">MQEQQFDAKHYLSLITKKKFLFVIIALTVMTAAVVASYVMPKKYEAKSTVFIEKNVIAELVKGIAVTPSMEDKLKVLGYALNSRTINLKVIKDLDLDVKAKSDREIEELINNFQKNTNISMKEDNNLFTISVQNEDPKVARDYVNTLINRYIEENLSSKREESFGASRFLGEQISSFKERVDKAEEAVLNYKREHPQVIGVEEGAVLNDIRSSEQKLDEVRARISHLEALRNVARKSSSSKVKISALQKNLDDLRLRYTENYPEIIRLKEEIEELKSSARSRSGSDDLPLSDQQEIEKVQSELRSLRSYEASIQRDIGSNRALLQRIPAANSTLQELESQKNKERELYEELISRHGKSEVSQQMEVQDKATTFRIVDPAVLPIKPVSPNRIRIILMGIIGGIAIAFGAVFGLDQLDQSVKSQDSLKGLGVPVLAVIPVISNPIDVLKSKKNDLRLYRFAGVYFSVILAILIMEVMDISLIDKLISKIQGAL</sequence>
<dbReference type="InterPro" id="IPR032807">
    <property type="entry name" value="GNVR"/>
</dbReference>
<dbReference type="NCBIfam" id="TIGR03007">
    <property type="entry name" value="pepcterm_ChnLen"/>
    <property type="match status" value="1"/>
</dbReference>